<dbReference type="RefSeq" id="WP_133644378.1">
    <property type="nucleotide sequence ID" value="NZ_JBFIMA010000178.1"/>
</dbReference>
<evidence type="ECO:0000313" key="2">
    <source>
        <dbReference type="Proteomes" id="UP000295468"/>
    </source>
</evidence>
<dbReference type="Pfam" id="PF11015">
    <property type="entry name" value="DUF2853"/>
    <property type="match status" value="1"/>
</dbReference>
<dbReference type="Gene3D" id="1.10.238.120">
    <property type="entry name" value="Jann4075-like"/>
    <property type="match status" value="1"/>
</dbReference>
<reference evidence="1 2" key="1">
    <citation type="submission" date="2019-03" db="EMBL/GenBank/DDBJ databases">
        <title>Genomic Encyclopedia of Archaeal and Bacterial Type Strains, Phase II (KMG-II): from individual species to whole genera.</title>
        <authorList>
            <person name="Goeker M."/>
        </authorList>
    </citation>
    <scope>NUCLEOTIDE SEQUENCE [LARGE SCALE GENOMIC DNA]</scope>
    <source>
        <strain evidence="1 2">DSM 18435</strain>
    </source>
</reference>
<dbReference type="SUPFAM" id="SSF158587">
    <property type="entry name" value="Jann4075-like"/>
    <property type="match status" value="1"/>
</dbReference>
<accession>A0A4R6TL15</accession>
<dbReference type="AlphaFoldDB" id="A0A4R6TL15"/>
<protein>
    <submittedName>
        <fullName evidence="1">Uncharacterized protein DUF2853</fullName>
    </submittedName>
</protein>
<name>A0A4R6TL15_9FLAO</name>
<dbReference type="OrthoDB" id="9812542at2"/>
<organism evidence="1 2">
    <name type="scientific">Zeaxanthinibacter enoshimensis</name>
    <dbReference type="NCBI Taxonomy" id="392009"/>
    <lineage>
        <taxon>Bacteria</taxon>
        <taxon>Pseudomonadati</taxon>
        <taxon>Bacteroidota</taxon>
        <taxon>Flavobacteriia</taxon>
        <taxon>Flavobacteriales</taxon>
        <taxon>Flavobacteriaceae</taxon>
        <taxon>Zeaxanthinibacter</taxon>
    </lineage>
</organism>
<proteinExistence type="predicted"/>
<keyword evidence="2" id="KW-1185">Reference proteome</keyword>
<dbReference type="InterPro" id="IPR023154">
    <property type="entry name" value="Jann4075-like_sf"/>
</dbReference>
<dbReference type="Proteomes" id="UP000295468">
    <property type="component" value="Unassembled WGS sequence"/>
</dbReference>
<comment type="caution">
    <text evidence="1">The sequence shown here is derived from an EMBL/GenBank/DDBJ whole genome shotgun (WGS) entry which is preliminary data.</text>
</comment>
<gene>
    <name evidence="1" type="ORF">CLV82_2274</name>
</gene>
<evidence type="ECO:0000313" key="1">
    <source>
        <dbReference type="EMBL" id="TDQ31566.1"/>
    </source>
</evidence>
<dbReference type="EMBL" id="SNYI01000002">
    <property type="protein sequence ID" value="TDQ31566.1"/>
    <property type="molecule type" value="Genomic_DNA"/>
</dbReference>
<sequence>MSSKRDELVQKYAAHVKEKFGASPDMNLLEDVAKGLGPAIYNRDASTVSGTDEKELETVKKNFLMKKLGMKDSPELMAGIKKVMDKYGSSERTKYRAVVYYMLAKHFNKESVYR</sequence>
<dbReference type="InterPro" id="IPR021274">
    <property type="entry name" value="DUF2853"/>
</dbReference>